<evidence type="ECO:0000313" key="3">
    <source>
        <dbReference type="EMBL" id="SOC56685.1"/>
    </source>
</evidence>
<keyword evidence="4" id="KW-1185">Reference proteome</keyword>
<name>A0A285VRK6_9MICO</name>
<dbReference type="Proteomes" id="UP000219688">
    <property type="component" value="Unassembled WGS sequence"/>
</dbReference>
<keyword evidence="1" id="KW-1133">Transmembrane helix</keyword>
<proteinExistence type="predicted"/>
<keyword evidence="1" id="KW-0472">Membrane</keyword>
<feature type="transmembrane region" description="Helical" evidence="1">
    <location>
        <begin position="115"/>
        <end position="148"/>
    </location>
</feature>
<dbReference type="AlphaFoldDB" id="A0A285VRK6"/>
<protein>
    <recommendedName>
        <fullName evidence="2">DUF4395 domain-containing protein</fullName>
    </recommendedName>
</protein>
<sequence length="175" mass="18498">MHHRPVPSRFPAVVDDVTVRLIAAVVLVTVVAMLALQQWWLLVPLAADFVLRTTLGPGASPVALLVGRWVRPRVSALPHPTPGTPKRFAAAIGAVLTSVAALLWLTSVLTGADRAMTAVVVIAVVMAVFPALEAVLGLCVGCVLFGWLMRAGLVPEDVCVECADVTSRLRVRTPA</sequence>
<feature type="transmembrane region" description="Helical" evidence="1">
    <location>
        <begin position="21"/>
        <end position="43"/>
    </location>
</feature>
<feature type="domain" description="DUF4395" evidence="2">
    <location>
        <begin position="14"/>
        <end position="150"/>
    </location>
</feature>
<keyword evidence="1" id="KW-0812">Transmembrane</keyword>
<reference evidence="4" key="1">
    <citation type="submission" date="2017-08" db="EMBL/GenBank/DDBJ databases">
        <authorList>
            <person name="Varghese N."/>
            <person name="Submissions S."/>
        </authorList>
    </citation>
    <scope>NUCLEOTIDE SEQUENCE [LARGE SCALE GENOMIC DNA]</scope>
    <source>
        <strain evidence="4">USBA17B2</strain>
    </source>
</reference>
<evidence type="ECO:0000259" key="2">
    <source>
        <dbReference type="Pfam" id="PF14340"/>
    </source>
</evidence>
<dbReference type="InterPro" id="IPR025508">
    <property type="entry name" value="DUF4395"/>
</dbReference>
<dbReference type="EMBL" id="OBQK01000008">
    <property type="protein sequence ID" value="SOC56685.1"/>
    <property type="molecule type" value="Genomic_DNA"/>
</dbReference>
<accession>A0A285VRK6</accession>
<evidence type="ECO:0000256" key="1">
    <source>
        <dbReference type="SAM" id="Phobius"/>
    </source>
</evidence>
<dbReference type="Pfam" id="PF14340">
    <property type="entry name" value="DUF4395"/>
    <property type="match status" value="1"/>
</dbReference>
<gene>
    <name evidence="3" type="ORF">SAMN05421879_10895</name>
</gene>
<organism evidence="3 4">
    <name type="scientific">Ornithinimicrobium cerasi</name>
    <dbReference type="NCBI Taxonomy" id="2248773"/>
    <lineage>
        <taxon>Bacteria</taxon>
        <taxon>Bacillati</taxon>
        <taxon>Actinomycetota</taxon>
        <taxon>Actinomycetes</taxon>
        <taxon>Micrococcales</taxon>
        <taxon>Ornithinimicrobiaceae</taxon>
        <taxon>Ornithinimicrobium</taxon>
    </lineage>
</organism>
<feature type="transmembrane region" description="Helical" evidence="1">
    <location>
        <begin position="88"/>
        <end position="109"/>
    </location>
</feature>
<evidence type="ECO:0000313" key="4">
    <source>
        <dbReference type="Proteomes" id="UP000219688"/>
    </source>
</evidence>